<evidence type="ECO:0000256" key="5">
    <source>
        <dbReference type="ARBA" id="ARBA00030918"/>
    </source>
</evidence>
<dbReference type="CDD" id="cd14485">
    <property type="entry name" value="mltA_like_LT_A"/>
    <property type="match status" value="1"/>
</dbReference>
<dbReference type="GO" id="GO:0009253">
    <property type="term" value="P:peptidoglycan catabolic process"/>
    <property type="evidence" value="ECO:0007669"/>
    <property type="project" value="TreeGrafter"/>
</dbReference>
<reference evidence="7 8" key="1">
    <citation type="submission" date="2017-07" db="EMBL/GenBank/DDBJ databases">
        <authorList>
            <person name="Sun Z.S."/>
            <person name="Albrecht U."/>
            <person name="Echele G."/>
            <person name="Lee C.C."/>
        </authorList>
    </citation>
    <scope>NUCLEOTIDE SEQUENCE [LARGE SCALE GENOMIC DNA]</scope>
    <source>
        <strain evidence="7 8">CGMCC 1.12710</strain>
    </source>
</reference>
<evidence type="ECO:0000256" key="4">
    <source>
        <dbReference type="ARBA" id="ARBA00023316"/>
    </source>
</evidence>
<dbReference type="GO" id="GO:0071555">
    <property type="term" value="P:cell wall organization"/>
    <property type="evidence" value="ECO:0007669"/>
    <property type="project" value="UniProtKB-KW"/>
</dbReference>
<evidence type="ECO:0000256" key="3">
    <source>
        <dbReference type="ARBA" id="ARBA00023239"/>
    </source>
</evidence>
<dbReference type="Gene3D" id="2.40.40.10">
    <property type="entry name" value="RlpA-like domain"/>
    <property type="match status" value="1"/>
</dbReference>
<keyword evidence="3" id="KW-0456">Lyase</keyword>
<evidence type="ECO:0000256" key="2">
    <source>
        <dbReference type="ARBA" id="ARBA00012587"/>
    </source>
</evidence>
<dbReference type="InterPro" id="IPR036908">
    <property type="entry name" value="RlpA-like_sf"/>
</dbReference>
<dbReference type="InterPro" id="IPR026044">
    <property type="entry name" value="MltA"/>
</dbReference>
<gene>
    <name evidence="7" type="ORF">SAMN06297382_0551</name>
</gene>
<dbReference type="GO" id="GO:0008933">
    <property type="term" value="F:peptidoglycan lytic transglycosylase activity"/>
    <property type="evidence" value="ECO:0007669"/>
    <property type="project" value="TreeGrafter"/>
</dbReference>
<name>A0A239PKE9_9PROT</name>
<keyword evidence="4" id="KW-0961">Cell wall biogenesis/degradation</keyword>
<dbReference type="RefSeq" id="WP_089411040.1">
    <property type="nucleotide sequence ID" value="NZ_FZQA01000001.1"/>
</dbReference>
<dbReference type="SMART" id="SM00925">
    <property type="entry name" value="MltA"/>
    <property type="match status" value="1"/>
</dbReference>
<feature type="domain" description="Lytic transglycosylase MltA" evidence="6">
    <location>
        <begin position="174"/>
        <end position="331"/>
    </location>
</feature>
<protein>
    <recommendedName>
        <fullName evidence="2">peptidoglycan lytic exotransglycosylase</fullName>
        <ecNumber evidence="2">4.2.2.n1</ecNumber>
    </recommendedName>
    <alternativeName>
        <fullName evidence="5">Murein hydrolase A</fullName>
    </alternativeName>
</protein>
<dbReference type="EC" id="4.2.2.n1" evidence="2"/>
<proteinExistence type="predicted"/>
<evidence type="ECO:0000256" key="1">
    <source>
        <dbReference type="ARBA" id="ARBA00001420"/>
    </source>
</evidence>
<dbReference type="InterPro" id="IPR005300">
    <property type="entry name" value="MltA_B"/>
</dbReference>
<dbReference type="AlphaFoldDB" id="A0A239PKE9"/>
<dbReference type="Gene3D" id="2.40.240.50">
    <property type="entry name" value="Barwin-like endoglucanases"/>
    <property type="match status" value="1"/>
</dbReference>
<sequence length="455" mass="48583">MLKLDSRLIALALSAAVAAALIAAALTFSDVFRKAGPPGADAYGPPQFSFRVASFAELPGWSEDDPAEAIPALRRSCARILTLAPDAPANPAEALGAAAGVSSVAGSAAAWRRVCLAALALPDGSQAAARLFFEEQFRPLKIVAIRPPTPGGPAADQPPLIEERGLFTGYYEPVIEASPRRTPDFSAPVLARPDDLVMVDLGRFRPELAGERIAGYVQGGALHPYPDHRAINEGVLEGRAEPLAWLRPDDLFFMQIQGSGRLRFEDGREIRVGYDGQNGHPYFAIGRALIERGVVSREAMSMQAIRDWLARAAPEDARALRELNPSYVFFRMLPIEDPALGPPGAEGVSLTPGRSLAVDRRYHPFGAPVWVALDGEGDPSGFSRLMIAQDAGGAIKGPIRGDVFFGAGEEAGATAGAFRVEGEMYVLVPAPVAAQLSGAPDPHTRWREARRRDAE</sequence>
<dbReference type="Proteomes" id="UP000198346">
    <property type="component" value="Unassembled WGS sequence"/>
</dbReference>
<dbReference type="OrthoDB" id="9783686at2"/>
<evidence type="ECO:0000313" key="8">
    <source>
        <dbReference type="Proteomes" id="UP000198346"/>
    </source>
</evidence>
<evidence type="ECO:0000259" key="6">
    <source>
        <dbReference type="SMART" id="SM00925"/>
    </source>
</evidence>
<dbReference type="GO" id="GO:0004553">
    <property type="term" value="F:hydrolase activity, hydrolyzing O-glycosyl compounds"/>
    <property type="evidence" value="ECO:0007669"/>
    <property type="project" value="InterPro"/>
</dbReference>
<dbReference type="PANTHER" id="PTHR30124:SF0">
    <property type="entry name" value="MEMBRANE-BOUND LYTIC MUREIN TRANSGLYCOSYLASE A"/>
    <property type="match status" value="1"/>
</dbReference>
<comment type="catalytic activity">
    <reaction evidence="1">
        <text>Exolytic cleavage of the (1-&gt;4)-beta-glycosidic linkage between N-acetylmuramic acid (MurNAc) and N-acetylglucosamine (GlcNAc) residues in peptidoglycan, from either the reducing or the non-reducing ends of the peptidoglycan chains, with concomitant formation of a 1,6-anhydrobond in the MurNAc residue.</text>
        <dbReference type="EC" id="4.2.2.n1"/>
    </reaction>
</comment>
<accession>A0A239PKE9</accession>
<dbReference type="Pfam" id="PF06725">
    <property type="entry name" value="3D"/>
    <property type="match status" value="1"/>
</dbReference>
<dbReference type="CDD" id="cd14668">
    <property type="entry name" value="mlta_B"/>
    <property type="match status" value="1"/>
</dbReference>
<keyword evidence="8" id="KW-1185">Reference proteome</keyword>
<dbReference type="EMBL" id="FZQA01000001">
    <property type="protein sequence ID" value="SNT68055.1"/>
    <property type="molecule type" value="Genomic_DNA"/>
</dbReference>
<dbReference type="GO" id="GO:0019867">
    <property type="term" value="C:outer membrane"/>
    <property type="evidence" value="ECO:0007669"/>
    <property type="project" value="InterPro"/>
</dbReference>
<organism evidence="7 8">
    <name type="scientific">Amphiplicatus metriothermophilus</name>
    <dbReference type="NCBI Taxonomy" id="1519374"/>
    <lineage>
        <taxon>Bacteria</taxon>
        <taxon>Pseudomonadati</taxon>
        <taxon>Pseudomonadota</taxon>
        <taxon>Alphaproteobacteria</taxon>
        <taxon>Parvularculales</taxon>
        <taxon>Parvularculaceae</taxon>
        <taxon>Amphiplicatus</taxon>
    </lineage>
</organism>
<dbReference type="PIRSF" id="PIRSF019422">
    <property type="entry name" value="MltA"/>
    <property type="match status" value="1"/>
</dbReference>
<dbReference type="InterPro" id="IPR010611">
    <property type="entry name" value="3D_dom"/>
</dbReference>
<dbReference type="Pfam" id="PF03562">
    <property type="entry name" value="MltA"/>
    <property type="match status" value="1"/>
</dbReference>
<dbReference type="PANTHER" id="PTHR30124">
    <property type="entry name" value="MEMBRANE-BOUND LYTIC MUREIN TRANSGLYCOSYLASE A"/>
    <property type="match status" value="1"/>
</dbReference>
<evidence type="ECO:0000313" key="7">
    <source>
        <dbReference type="EMBL" id="SNT68055.1"/>
    </source>
</evidence>
<dbReference type="SUPFAM" id="SSF50685">
    <property type="entry name" value="Barwin-like endoglucanases"/>
    <property type="match status" value="1"/>
</dbReference>
<dbReference type="GO" id="GO:0009254">
    <property type="term" value="P:peptidoglycan turnover"/>
    <property type="evidence" value="ECO:0007669"/>
    <property type="project" value="InterPro"/>
</dbReference>